<evidence type="ECO:0000256" key="3">
    <source>
        <dbReference type="ARBA" id="ARBA00022989"/>
    </source>
</evidence>
<comment type="subcellular location">
    <subcellularLocation>
        <location evidence="1">Cell membrane</location>
        <topology evidence="1">Multi-pass membrane protein</topology>
    </subcellularLocation>
</comment>
<protein>
    <submittedName>
        <fullName evidence="8">Drug resistance transporter, EmrB/QacA subfamily</fullName>
    </submittedName>
</protein>
<evidence type="ECO:0000256" key="1">
    <source>
        <dbReference type="ARBA" id="ARBA00004651"/>
    </source>
</evidence>
<evidence type="ECO:0000256" key="4">
    <source>
        <dbReference type="ARBA" id="ARBA00023136"/>
    </source>
</evidence>
<keyword evidence="2 6" id="KW-0812">Transmembrane</keyword>
<keyword evidence="3 6" id="KW-1133">Transmembrane helix</keyword>
<dbReference type="PANTHER" id="PTHR23501">
    <property type="entry name" value="MAJOR FACILITATOR SUPERFAMILY"/>
    <property type="match status" value="1"/>
</dbReference>
<evidence type="ECO:0000256" key="6">
    <source>
        <dbReference type="SAM" id="Phobius"/>
    </source>
</evidence>
<dbReference type="InterPro" id="IPR011701">
    <property type="entry name" value="MFS"/>
</dbReference>
<dbReference type="EMBL" id="FODD01000009">
    <property type="protein sequence ID" value="SEN75997.1"/>
    <property type="molecule type" value="Genomic_DNA"/>
</dbReference>
<dbReference type="GO" id="GO:0005886">
    <property type="term" value="C:plasma membrane"/>
    <property type="evidence" value="ECO:0007669"/>
    <property type="project" value="UniProtKB-SubCell"/>
</dbReference>
<dbReference type="GO" id="GO:0022857">
    <property type="term" value="F:transmembrane transporter activity"/>
    <property type="evidence" value="ECO:0007669"/>
    <property type="project" value="InterPro"/>
</dbReference>
<feature type="transmembrane region" description="Helical" evidence="6">
    <location>
        <begin position="230"/>
        <end position="247"/>
    </location>
</feature>
<evidence type="ECO:0000256" key="5">
    <source>
        <dbReference type="SAM" id="MobiDB-lite"/>
    </source>
</evidence>
<feature type="transmembrane region" description="Helical" evidence="6">
    <location>
        <begin position="80"/>
        <end position="99"/>
    </location>
</feature>
<dbReference type="InterPro" id="IPR036259">
    <property type="entry name" value="MFS_trans_sf"/>
</dbReference>
<feature type="region of interest" description="Disordered" evidence="5">
    <location>
        <begin position="463"/>
        <end position="485"/>
    </location>
</feature>
<evidence type="ECO:0000259" key="7">
    <source>
        <dbReference type="PROSITE" id="PS50850"/>
    </source>
</evidence>
<proteinExistence type="predicted"/>
<dbReference type="AlphaFoldDB" id="A0A1H8J738"/>
<feature type="transmembrane region" description="Helical" evidence="6">
    <location>
        <begin position="403"/>
        <end position="425"/>
    </location>
</feature>
<dbReference type="STRING" id="310780.SAMN05216267_1009187"/>
<dbReference type="PROSITE" id="PS50850">
    <property type="entry name" value="MFS"/>
    <property type="match status" value="1"/>
</dbReference>
<organism evidence="8 9">
    <name type="scientific">Actinacidiphila rubida</name>
    <dbReference type="NCBI Taxonomy" id="310780"/>
    <lineage>
        <taxon>Bacteria</taxon>
        <taxon>Bacillati</taxon>
        <taxon>Actinomycetota</taxon>
        <taxon>Actinomycetes</taxon>
        <taxon>Kitasatosporales</taxon>
        <taxon>Streptomycetaceae</taxon>
        <taxon>Actinacidiphila</taxon>
    </lineage>
</organism>
<dbReference type="SUPFAM" id="SSF103473">
    <property type="entry name" value="MFS general substrate transporter"/>
    <property type="match status" value="1"/>
</dbReference>
<feature type="transmembrane region" description="Helical" evidence="6">
    <location>
        <begin position="267"/>
        <end position="287"/>
    </location>
</feature>
<feature type="transmembrane region" description="Helical" evidence="6">
    <location>
        <begin position="437"/>
        <end position="459"/>
    </location>
</feature>
<feature type="transmembrane region" description="Helical" evidence="6">
    <location>
        <begin position="339"/>
        <end position="357"/>
    </location>
</feature>
<evidence type="ECO:0000313" key="8">
    <source>
        <dbReference type="EMBL" id="SEN75997.1"/>
    </source>
</evidence>
<feature type="transmembrane region" description="Helical" evidence="6">
    <location>
        <begin position="200"/>
        <end position="218"/>
    </location>
</feature>
<feature type="transmembrane region" description="Helical" evidence="6">
    <location>
        <begin position="137"/>
        <end position="161"/>
    </location>
</feature>
<evidence type="ECO:0000313" key="9">
    <source>
        <dbReference type="Proteomes" id="UP000181951"/>
    </source>
</evidence>
<feature type="transmembrane region" description="Helical" evidence="6">
    <location>
        <begin position="12"/>
        <end position="36"/>
    </location>
</feature>
<evidence type="ECO:0000256" key="2">
    <source>
        <dbReference type="ARBA" id="ARBA00022692"/>
    </source>
</evidence>
<dbReference type="Gene3D" id="1.20.1720.10">
    <property type="entry name" value="Multidrug resistance protein D"/>
    <property type="match status" value="1"/>
</dbReference>
<feature type="transmembrane region" description="Helical" evidence="6">
    <location>
        <begin position="307"/>
        <end position="327"/>
    </location>
</feature>
<accession>A0A1H8J738</accession>
<feature type="transmembrane region" description="Helical" evidence="6">
    <location>
        <begin position="105"/>
        <end position="125"/>
    </location>
</feature>
<keyword evidence="4 6" id="KW-0472">Membrane</keyword>
<dbReference type="Gene3D" id="1.20.1250.20">
    <property type="entry name" value="MFS general substrate transporter like domains"/>
    <property type="match status" value="1"/>
</dbReference>
<dbReference type="InterPro" id="IPR020846">
    <property type="entry name" value="MFS_dom"/>
</dbReference>
<dbReference type="Proteomes" id="UP000181951">
    <property type="component" value="Unassembled WGS sequence"/>
</dbReference>
<sequence>MTTAAAAPSRSGAVVGVLAGAGITVSLMQTLVIPLIPDLPNLLHTSAANASWVITATLLAAAVATPVAGRLGDLYGKRHVLVASTILLVIGSLVCALTSSLAPMVVGRALQGVGAGVIPLGISIMRDVLPPRKLGSAIALMSSSLGVGGAFGLPLAAVIAQHADWHVLFWCSAGVGLLVTVLLVLVVPAPAPTATGRFDAVGALGLGAGLVCLLLAVSKGGDWGWAGPRTLGLFAASVVLLLVWGWWELRIASPLVDLRTTARRQVLMTNLASVVIGFSLYGMSLIAPQLLELPKATGYGLGQSLTSTGLLLVPSGLAMMAVSPLGARLSAARGPKTSLFAGALVISAGYVLAIALMGSAWGVLVFAAVISSGIGLAYAAMPALIMGAVPVADTAAANGLNTLMRSIGTSTSSAVTGVVLAHMTTRFGPVSIPTENAFRTGFLVAGGGALLAALVTLAIPGRRGQSDPATSAEPTDSAPRTTADA</sequence>
<keyword evidence="9" id="KW-1185">Reference proteome</keyword>
<dbReference type="CDD" id="cd17504">
    <property type="entry name" value="MFS_MMR_MDR_like"/>
    <property type="match status" value="1"/>
</dbReference>
<dbReference type="Pfam" id="PF07690">
    <property type="entry name" value="MFS_1"/>
    <property type="match status" value="1"/>
</dbReference>
<feature type="compositionally biased region" description="Polar residues" evidence="5">
    <location>
        <begin position="467"/>
        <end position="485"/>
    </location>
</feature>
<feature type="transmembrane region" description="Helical" evidence="6">
    <location>
        <begin position="48"/>
        <end position="68"/>
    </location>
</feature>
<gene>
    <name evidence="8" type="ORF">SAMN05216267_1009187</name>
</gene>
<feature type="transmembrane region" description="Helical" evidence="6">
    <location>
        <begin position="167"/>
        <end position="188"/>
    </location>
</feature>
<dbReference type="PANTHER" id="PTHR23501:SF197">
    <property type="entry name" value="COMD"/>
    <property type="match status" value="1"/>
</dbReference>
<name>A0A1H8J738_9ACTN</name>
<feature type="transmembrane region" description="Helical" evidence="6">
    <location>
        <begin position="363"/>
        <end position="391"/>
    </location>
</feature>
<feature type="domain" description="Major facilitator superfamily (MFS) profile" evidence="7">
    <location>
        <begin position="14"/>
        <end position="464"/>
    </location>
</feature>
<reference evidence="8 9" key="1">
    <citation type="submission" date="2016-10" db="EMBL/GenBank/DDBJ databases">
        <authorList>
            <person name="de Groot N.N."/>
        </authorList>
    </citation>
    <scope>NUCLEOTIDE SEQUENCE [LARGE SCALE GENOMIC DNA]</scope>
    <source>
        <strain evidence="8 9">CGMCC 4.2026</strain>
    </source>
</reference>